<dbReference type="InterPro" id="IPR036852">
    <property type="entry name" value="Peptidase_S8/S53_dom_sf"/>
</dbReference>
<dbReference type="EMBL" id="JAACJL010000030">
    <property type="protein sequence ID" value="KAF4617344.1"/>
    <property type="molecule type" value="Genomic_DNA"/>
</dbReference>
<keyword evidence="9 15" id="KW-0378">Hydrolase</keyword>
<dbReference type="CDD" id="cd04056">
    <property type="entry name" value="Peptidases_S53"/>
    <property type="match status" value="1"/>
</dbReference>
<evidence type="ECO:0000256" key="7">
    <source>
        <dbReference type="ARBA" id="ARBA00022723"/>
    </source>
</evidence>
<dbReference type="FunFam" id="3.40.50.200:FF:000015">
    <property type="entry name" value="Tripeptidyl peptidase A"/>
    <property type="match status" value="1"/>
</dbReference>
<keyword evidence="5" id="KW-0964">Secreted</keyword>
<dbReference type="PROSITE" id="PS51695">
    <property type="entry name" value="SEDOLISIN"/>
    <property type="match status" value="1"/>
</dbReference>
<dbReference type="Pfam" id="PF09286">
    <property type="entry name" value="Pro-kuma_activ"/>
    <property type="match status" value="1"/>
</dbReference>
<feature type="signal peptide" evidence="16">
    <location>
        <begin position="1"/>
        <end position="18"/>
    </location>
</feature>
<evidence type="ECO:0000256" key="15">
    <source>
        <dbReference type="PROSITE-ProRule" id="PRU01032"/>
    </source>
</evidence>
<dbReference type="CDD" id="cd11377">
    <property type="entry name" value="Pro-peptidase_S53"/>
    <property type="match status" value="1"/>
</dbReference>
<accession>A0A8H4QTY8</accession>
<feature type="active site" description="Charge relay system" evidence="15">
    <location>
        <position position="308"/>
    </location>
</feature>
<organism evidence="18 19">
    <name type="scientific">Agrocybe pediades</name>
    <dbReference type="NCBI Taxonomy" id="84607"/>
    <lineage>
        <taxon>Eukaryota</taxon>
        <taxon>Fungi</taxon>
        <taxon>Dikarya</taxon>
        <taxon>Basidiomycota</taxon>
        <taxon>Agaricomycotina</taxon>
        <taxon>Agaricomycetes</taxon>
        <taxon>Agaricomycetidae</taxon>
        <taxon>Agaricales</taxon>
        <taxon>Agaricineae</taxon>
        <taxon>Strophariaceae</taxon>
        <taxon>Agrocybe</taxon>
    </lineage>
</organism>
<dbReference type="GO" id="GO:0046872">
    <property type="term" value="F:metal ion binding"/>
    <property type="evidence" value="ECO:0007669"/>
    <property type="project" value="UniProtKB-UniRule"/>
</dbReference>
<dbReference type="InterPro" id="IPR050819">
    <property type="entry name" value="Tripeptidyl-peptidase_I"/>
</dbReference>
<comment type="function">
    <text evidence="2">Secreted tripeptidyl-peptidase which degrades proteins at acidic pHs and is involved in virulence.</text>
</comment>
<dbReference type="InterPro" id="IPR015366">
    <property type="entry name" value="S53_propep"/>
</dbReference>
<proteinExistence type="predicted"/>
<sequence length="638" mass="69101">MRPTILLPASIFWACVYAAPSTQSHHVLHEKRAVEPHALGWFQDRRLDARQLLPMRFGLRQQNMHRLEELLLEVSDPLSPKYNQHYTPAQIIDTFAPSDESIIAVTQWLVDSGISSDRLHLDGNKGWIHFDATAGEVEDILKTEYYIYVHSSRGEQYGCHNYSLPAHIRDHVDLIKPTVHFNPHPSLPTSLQRRAGKNLGAPSIHGGPKKATDNVPITPTLSNCDQFITPQCLRSLYSIYYKPLSAKENSFGVVAFTPQSYVPSDLDLFFKNFPSSQVGARPKTVLIDGAVVKSSPQSFALNGESDLDLEYAMSLTYPQTVTLLQTGDEVEGAGFDNWLDAVDGSFCKYKGGDDPSQDGMYPDTLPGGYKGKASCGIVAPPHVVSVSYIQDEYTVTPAFANRQCYEYGKLGMMGTTVFHSSGDNGVAGNGGVCLNSKHQPASGGTVFNPGFPVSCPYVTAVGATQINPGKTVNDPEGACEQVIYSGGGFSNIFPMPSFQESVVKTFLKSHPPPYTKGQFNNSGNARGFPDISANGANFVVAVDGKFERVYGTSASAPVVASIFTLLNDARLAVKKGPLGFVNPLIYSPMTRLLFNDITSGGNQGCGTPGFTATTGWDPVTGMGTPNFVKLLAYVLTLA</sequence>
<dbReference type="SUPFAM" id="SSF52743">
    <property type="entry name" value="Subtilisin-like"/>
    <property type="match status" value="1"/>
</dbReference>
<dbReference type="PANTHER" id="PTHR14218:SF19">
    <property type="entry name" value="SERINE PROTEASE AORO, PUTATIVE (AFU_ORTHOLOGUE AFUA_6G10250)-RELATED"/>
    <property type="match status" value="1"/>
</dbReference>
<evidence type="ECO:0000256" key="6">
    <source>
        <dbReference type="ARBA" id="ARBA00022670"/>
    </source>
</evidence>
<feature type="active site" description="Charge relay system" evidence="15">
    <location>
        <position position="553"/>
    </location>
</feature>
<dbReference type="EC" id="3.4.14.10" evidence="4"/>
<dbReference type="InterPro" id="IPR030400">
    <property type="entry name" value="Sedolisin_dom"/>
</dbReference>
<feature type="binding site" evidence="15">
    <location>
        <position position="596"/>
    </location>
    <ligand>
        <name>Ca(2+)</name>
        <dbReference type="ChEBI" id="CHEBI:29108"/>
    </ligand>
</feature>
<reference evidence="18 19" key="1">
    <citation type="submission" date="2019-12" db="EMBL/GenBank/DDBJ databases">
        <authorList>
            <person name="Floudas D."/>
            <person name="Bentzer J."/>
            <person name="Ahren D."/>
            <person name="Johansson T."/>
            <person name="Persson P."/>
            <person name="Tunlid A."/>
        </authorList>
    </citation>
    <scope>NUCLEOTIDE SEQUENCE [LARGE SCALE GENOMIC DNA]</scope>
    <source>
        <strain evidence="18 19">CBS 102.39</strain>
    </source>
</reference>
<feature type="active site" description="Charge relay system" evidence="15">
    <location>
        <position position="304"/>
    </location>
</feature>
<evidence type="ECO:0000256" key="14">
    <source>
        <dbReference type="ARBA" id="ARBA00023180"/>
    </source>
</evidence>
<dbReference type="SMART" id="SM00944">
    <property type="entry name" value="Pro-kuma_activ"/>
    <property type="match status" value="1"/>
</dbReference>
<evidence type="ECO:0000313" key="19">
    <source>
        <dbReference type="Proteomes" id="UP000521872"/>
    </source>
</evidence>
<gene>
    <name evidence="18" type="ORF">D9613_005793</name>
</gene>
<evidence type="ECO:0000256" key="4">
    <source>
        <dbReference type="ARBA" id="ARBA00012462"/>
    </source>
</evidence>
<keyword evidence="6 15" id="KW-0645">Protease</keyword>
<feature type="binding site" evidence="15">
    <location>
        <position position="597"/>
    </location>
    <ligand>
        <name>Ca(2+)</name>
        <dbReference type="ChEBI" id="CHEBI:29108"/>
    </ligand>
</feature>
<keyword evidence="12" id="KW-0843">Virulence</keyword>
<name>A0A8H4QTY8_9AGAR</name>
<evidence type="ECO:0000256" key="12">
    <source>
        <dbReference type="ARBA" id="ARBA00023026"/>
    </source>
</evidence>
<comment type="caution">
    <text evidence="18">The sequence shown here is derived from an EMBL/GenBank/DDBJ whole genome shotgun (WGS) entry which is preliminary data.</text>
</comment>
<evidence type="ECO:0000256" key="3">
    <source>
        <dbReference type="ARBA" id="ARBA00004239"/>
    </source>
</evidence>
<feature type="chain" id="PRO_5034334200" description="tripeptidyl-peptidase II" evidence="16">
    <location>
        <begin position="19"/>
        <end position="638"/>
    </location>
</feature>
<keyword evidence="19" id="KW-1185">Reference proteome</keyword>
<keyword evidence="13" id="KW-0865">Zymogen</keyword>
<feature type="binding site" evidence="15">
    <location>
        <position position="617"/>
    </location>
    <ligand>
        <name>Ca(2+)</name>
        <dbReference type="ChEBI" id="CHEBI:29108"/>
    </ligand>
</feature>
<evidence type="ECO:0000259" key="17">
    <source>
        <dbReference type="PROSITE" id="PS51695"/>
    </source>
</evidence>
<evidence type="ECO:0000256" key="8">
    <source>
        <dbReference type="ARBA" id="ARBA00022729"/>
    </source>
</evidence>
<evidence type="ECO:0000256" key="13">
    <source>
        <dbReference type="ARBA" id="ARBA00023145"/>
    </source>
</evidence>
<comment type="catalytic activity">
    <reaction evidence="1">
        <text>Release of an N-terminal tripeptide from a polypeptide.</text>
        <dbReference type="EC" id="3.4.14.10"/>
    </reaction>
</comment>
<feature type="domain" description="Peptidase S53" evidence="17">
    <location>
        <begin position="227"/>
        <end position="637"/>
    </location>
</feature>
<dbReference type="GO" id="GO:0004252">
    <property type="term" value="F:serine-type endopeptidase activity"/>
    <property type="evidence" value="ECO:0007669"/>
    <property type="project" value="UniProtKB-UniRule"/>
</dbReference>
<protein>
    <recommendedName>
        <fullName evidence="4">tripeptidyl-peptidase II</fullName>
        <ecNumber evidence="4">3.4.14.10</ecNumber>
    </recommendedName>
</protein>
<comment type="subcellular location">
    <subcellularLocation>
        <location evidence="3">Secreted</location>
        <location evidence="3">Extracellular space</location>
    </subcellularLocation>
</comment>
<evidence type="ECO:0000256" key="2">
    <source>
        <dbReference type="ARBA" id="ARBA00002451"/>
    </source>
</evidence>
<keyword evidence="8 16" id="KW-0732">Signal</keyword>
<keyword evidence="14" id="KW-0325">Glycoprotein</keyword>
<evidence type="ECO:0000256" key="10">
    <source>
        <dbReference type="ARBA" id="ARBA00022825"/>
    </source>
</evidence>
<comment type="cofactor">
    <cofactor evidence="15">
        <name>Ca(2+)</name>
        <dbReference type="ChEBI" id="CHEBI:29108"/>
    </cofactor>
    <text evidence="15">Binds 1 Ca(2+) ion per subunit.</text>
</comment>
<keyword evidence="10 15" id="KW-0720">Serine protease</keyword>
<evidence type="ECO:0000256" key="9">
    <source>
        <dbReference type="ARBA" id="ARBA00022801"/>
    </source>
</evidence>
<dbReference type="PANTHER" id="PTHR14218">
    <property type="entry name" value="PROTEASE S8 TRIPEPTIDYL PEPTIDASE I CLN2"/>
    <property type="match status" value="1"/>
</dbReference>
<feature type="binding site" evidence="15">
    <location>
        <position position="615"/>
    </location>
    <ligand>
        <name>Ca(2+)</name>
        <dbReference type="ChEBI" id="CHEBI:29108"/>
    </ligand>
</feature>
<dbReference type="SUPFAM" id="SSF54897">
    <property type="entry name" value="Protease propeptides/inhibitors"/>
    <property type="match status" value="1"/>
</dbReference>
<dbReference type="InterPro" id="IPR000209">
    <property type="entry name" value="Peptidase_S8/S53_dom"/>
</dbReference>
<evidence type="ECO:0000256" key="16">
    <source>
        <dbReference type="SAM" id="SignalP"/>
    </source>
</evidence>
<keyword evidence="7 15" id="KW-0479">Metal-binding</keyword>
<evidence type="ECO:0000256" key="5">
    <source>
        <dbReference type="ARBA" id="ARBA00022525"/>
    </source>
</evidence>
<evidence type="ECO:0000313" key="18">
    <source>
        <dbReference type="EMBL" id="KAF4617344.1"/>
    </source>
</evidence>
<keyword evidence="11 15" id="KW-0106">Calcium</keyword>
<dbReference type="Gene3D" id="3.40.50.200">
    <property type="entry name" value="Peptidase S8/S53 domain"/>
    <property type="match status" value="1"/>
</dbReference>
<dbReference type="GO" id="GO:0006508">
    <property type="term" value="P:proteolysis"/>
    <property type="evidence" value="ECO:0007669"/>
    <property type="project" value="UniProtKB-KW"/>
</dbReference>
<dbReference type="AlphaFoldDB" id="A0A8H4QTY8"/>
<dbReference type="GO" id="GO:0005576">
    <property type="term" value="C:extracellular region"/>
    <property type="evidence" value="ECO:0007669"/>
    <property type="project" value="UniProtKB-SubCell"/>
</dbReference>
<dbReference type="Proteomes" id="UP000521872">
    <property type="component" value="Unassembled WGS sequence"/>
</dbReference>
<dbReference type="Pfam" id="PF00082">
    <property type="entry name" value="Peptidase_S8"/>
    <property type="match status" value="1"/>
</dbReference>
<dbReference type="GO" id="GO:0008240">
    <property type="term" value="F:tripeptidyl-peptidase activity"/>
    <property type="evidence" value="ECO:0007669"/>
    <property type="project" value="UniProtKB-EC"/>
</dbReference>
<evidence type="ECO:0000256" key="1">
    <source>
        <dbReference type="ARBA" id="ARBA00001910"/>
    </source>
</evidence>
<evidence type="ECO:0000256" key="11">
    <source>
        <dbReference type="ARBA" id="ARBA00022837"/>
    </source>
</evidence>